<organism evidence="6 7">
    <name type="scientific">Cryptosporidium parvum (strain Iowa II)</name>
    <dbReference type="NCBI Taxonomy" id="353152"/>
    <lineage>
        <taxon>Eukaryota</taxon>
        <taxon>Sar</taxon>
        <taxon>Alveolata</taxon>
        <taxon>Apicomplexa</taxon>
        <taxon>Conoidasida</taxon>
        <taxon>Coccidia</taxon>
        <taxon>Eucoccidiorida</taxon>
        <taxon>Eimeriorina</taxon>
        <taxon>Cryptosporidiidae</taxon>
        <taxon>Cryptosporidium</taxon>
    </lineage>
</organism>
<dbReference type="FunCoup" id="Q5CSN4">
    <property type="interactions" value="365"/>
</dbReference>
<dbReference type="Gene3D" id="2.40.50.140">
    <property type="entry name" value="Nucleic acid-binding proteins"/>
    <property type="match status" value="1"/>
</dbReference>
<feature type="domain" description="RNA polymerase III subunit Rpc25" evidence="5">
    <location>
        <begin position="109"/>
        <end position="184"/>
    </location>
</feature>
<dbReference type="SUPFAM" id="SSF50249">
    <property type="entry name" value="Nucleic acid-binding proteins"/>
    <property type="match status" value="1"/>
</dbReference>
<dbReference type="OMA" id="LGPTLWW"/>
<evidence type="ECO:0000313" key="7">
    <source>
        <dbReference type="Proteomes" id="UP000006726"/>
    </source>
</evidence>
<dbReference type="AlphaFoldDB" id="Q5CSN4"/>
<dbReference type="InterPro" id="IPR036898">
    <property type="entry name" value="RNA_pol_Rpb7-like_N_sf"/>
</dbReference>
<dbReference type="SUPFAM" id="SSF88798">
    <property type="entry name" value="N-terminal, heterodimerisation domain of RBP7 (RpoE)"/>
    <property type="match status" value="1"/>
</dbReference>
<dbReference type="EMBL" id="AAEE01000006">
    <property type="protein sequence ID" value="EAK88570.1"/>
    <property type="molecule type" value="Genomic_DNA"/>
</dbReference>
<evidence type="ECO:0000259" key="5">
    <source>
        <dbReference type="Pfam" id="PF08292"/>
    </source>
</evidence>
<accession>Q5CSN4</accession>
<dbReference type="GeneID" id="3371358"/>
<evidence type="ECO:0000256" key="1">
    <source>
        <dbReference type="ARBA" id="ARBA00004123"/>
    </source>
</evidence>
<dbReference type="InterPro" id="IPR012340">
    <property type="entry name" value="NA-bd_OB-fold"/>
</dbReference>
<evidence type="ECO:0000256" key="4">
    <source>
        <dbReference type="ARBA" id="ARBA00023163"/>
    </source>
</evidence>
<gene>
    <name evidence="6" type="ORF">cgd1_1960</name>
</gene>
<dbReference type="STRING" id="353152.Q5CSN4"/>
<comment type="subcellular location">
    <subcellularLocation>
        <location evidence="1">Nucleus</location>
    </subcellularLocation>
</comment>
<dbReference type="InterPro" id="IPR013238">
    <property type="entry name" value="RNA_pol_III_Rbc25"/>
</dbReference>
<comment type="caution">
    <text evidence="6">The sequence shown here is derived from an EMBL/GenBank/DDBJ whole genome shotgun (WGS) entry which is preliminary data.</text>
</comment>
<evidence type="ECO:0000256" key="2">
    <source>
        <dbReference type="ARBA" id="ARBA00009307"/>
    </source>
</evidence>
<keyword evidence="3" id="KW-0240">DNA-directed RNA polymerase</keyword>
<feature type="non-terminal residue" evidence="6">
    <location>
        <position position="1"/>
    </location>
</feature>
<keyword evidence="7" id="KW-1185">Reference proteome</keyword>
<evidence type="ECO:0000256" key="3">
    <source>
        <dbReference type="ARBA" id="ARBA00022478"/>
    </source>
</evidence>
<dbReference type="Proteomes" id="UP000006726">
    <property type="component" value="Chromosome 1"/>
</dbReference>
<comment type="similarity">
    <text evidence="2">Belongs to the eukaryotic RPB7/RPC8 RNA polymerase subunit family.</text>
</comment>
<reference evidence="6 7" key="1">
    <citation type="journal article" date="2004" name="Science">
        <title>Complete genome sequence of the apicomplexan, Cryptosporidium parvum.</title>
        <authorList>
            <person name="Abrahamsen M.S."/>
            <person name="Templeton T.J."/>
            <person name="Enomoto S."/>
            <person name="Abrahante J.E."/>
            <person name="Zhu G."/>
            <person name="Lancto C.A."/>
            <person name="Deng M."/>
            <person name="Liu C."/>
            <person name="Widmer G."/>
            <person name="Tzipori S."/>
            <person name="Buck G.A."/>
            <person name="Xu P."/>
            <person name="Bankier A.T."/>
            <person name="Dear P.H."/>
            <person name="Konfortov B.A."/>
            <person name="Spriggs H.F."/>
            <person name="Iyer L."/>
            <person name="Anantharaman V."/>
            <person name="Aravind L."/>
            <person name="Kapur V."/>
        </authorList>
    </citation>
    <scope>NUCLEOTIDE SEQUENCE [LARGE SCALE GENOMIC DNA]</scope>
    <source>
        <strain evidence="7">Iowa II</strain>
    </source>
</reference>
<dbReference type="OrthoDB" id="10256606at2759"/>
<keyword evidence="4" id="KW-0804">Transcription</keyword>
<dbReference type="PANTHER" id="PTHR12709">
    <property type="entry name" value="DNA-DIRECTED RNA POLYMERASE II, III"/>
    <property type="match status" value="1"/>
</dbReference>
<dbReference type="GO" id="GO:0005666">
    <property type="term" value="C:RNA polymerase III complex"/>
    <property type="evidence" value="ECO:0007669"/>
    <property type="project" value="TreeGrafter"/>
</dbReference>
<evidence type="ECO:0000313" key="6">
    <source>
        <dbReference type="EMBL" id="EAK88570.1"/>
    </source>
</evidence>
<dbReference type="PANTHER" id="PTHR12709:SF1">
    <property type="entry name" value="DNA-DIRECTED RNA POLYMERASE III SUBUNIT RPC8"/>
    <property type="match status" value="1"/>
</dbReference>
<dbReference type="GO" id="GO:0006384">
    <property type="term" value="P:transcription initiation at RNA polymerase III promoter"/>
    <property type="evidence" value="ECO:0007669"/>
    <property type="project" value="TreeGrafter"/>
</dbReference>
<dbReference type="Gene3D" id="3.30.1490.120">
    <property type="entry name" value="RNA polymerase Rpb7-like, N-terminal domain"/>
    <property type="match status" value="1"/>
</dbReference>
<dbReference type="InParanoid" id="Q5CSN4"/>
<name>Q5CSN4_CRYPI</name>
<dbReference type="Pfam" id="PF08292">
    <property type="entry name" value="RNA_pol_Rbc25"/>
    <property type="match status" value="1"/>
</dbReference>
<protein>
    <submittedName>
        <fullName evidence="6">RPB7 subunit of the RNA polymerase III, OB fold</fullName>
    </submittedName>
</protein>
<dbReference type="InterPro" id="IPR045113">
    <property type="entry name" value="Rpb7-like"/>
</dbReference>
<dbReference type="RefSeq" id="XP_628033.1">
    <property type="nucleotide sequence ID" value="XM_628033.1"/>
</dbReference>
<sequence>YNNINCFYTMFGVITIDDQINVFPNELNHFSEIHLKDIQNINPRINDPLVILRNRINDKYLNKVVKNAGLMIYFVGFDDVDHADIDNDEGGLLFCVTFKMISFRPYVGEVIEGVVIDSDSTGLTVSLGFFSDIKIPCNDLREPKSIDSNTKIWSWDYENHKLCYLIDSTIRFKVSSVVFNDQSHDNSVSSMVVVGNVQNDGLGMISWWS</sequence>
<dbReference type="KEGG" id="cpv:cgd1_1960"/>
<dbReference type="CDD" id="cd04330">
    <property type="entry name" value="RNAP_III_Rpc25_N"/>
    <property type="match status" value="1"/>
</dbReference>
<proteinExistence type="inferred from homology"/>